<dbReference type="HOGENOM" id="CLU_000445_88_4_5"/>
<dbReference type="SUPFAM" id="SSF46689">
    <property type="entry name" value="Homeodomain-like"/>
    <property type="match status" value="2"/>
</dbReference>
<gene>
    <name evidence="5" type="ordered locus">Arad_4811</name>
</gene>
<organism evidence="5 6">
    <name type="scientific">Rhizobium rhizogenes (strain K84 / ATCC BAA-868)</name>
    <name type="common">Agrobacterium radiobacter</name>
    <dbReference type="NCBI Taxonomy" id="311403"/>
    <lineage>
        <taxon>Bacteria</taxon>
        <taxon>Pseudomonadati</taxon>
        <taxon>Pseudomonadota</taxon>
        <taxon>Alphaproteobacteria</taxon>
        <taxon>Hyphomicrobiales</taxon>
        <taxon>Rhizobiaceae</taxon>
        <taxon>Rhizobium/Agrobacterium group</taxon>
        <taxon>Rhizobium</taxon>
    </lineage>
</organism>
<proteinExistence type="predicted"/>
<accession>B9JE85</accession>
<dbReference type="KEGG" id="ara:Arad_4811"/>
<sequence>MIGSAAFDPNSVKRAAHSTFAHHHAVWGSVRADLIRRTGVGLQETKVVASNHTILLNIGGVAKEGEDYLDGRKIAFTQRQVGSVSFIPADHSWTGWDNGDPTASYLFLSVDKSFVTDRFENVPGTNLNRLAPALGFRDSVIELAARRIRSEISRQDPMGIVSVESQIMTIFVELLRRIGNKRQLIKGGLAPMVLRRLMEMIEASLERPVSIADLAREADLSDHHMSRAFRLSTGLPPHAYMIRRRLERAAELLRFSSASITEVAYMCGYSNPSHFSTAFRGEMGIAPRQYRLAWRK</sequence>
<name>B9JE85_RHIR8</name>
<dbReference type="RefSeq" id="WP_012652933.1">
    <property type="nucleotide sequence ID" value="NC_011985.1"/>
</dbReference>
<evidence type="ECO:0000313" key="6">
    <source>
        <dbReference type="Proteomes" id="UP000001600"/>
    </source>
</evidence>
<dbReference type="Pfam" id="PF12833">
    <property type="entry name" value="HTH_18"/>
    <property type="match status" value="1"/>
</dbReference>
<dbReference type="AlphaFoldDB" id="B9JE85"/>
<evidence type="ECO:0000256" key="3">
    <source>
        <dbReference type="ARBA" id="ARBA00023163"/>
    </source>
</evidence>
<keyword evidence="1" id="KW-0805">Transcription regulation</keyword>
<dbReference type="InterPro" id="IPR009057">
    <property type="entry name" value="Homeodomain-like_sf"/>
</dbReference>
<evidence type="ECO:0000259" key="4">
    <source>
        <dbReference type="PROSITE" id="PS01124"/>
    </source>
</evidence>
<evidence type="ECO:0000256" key="1">
    <source>
        <dbReference type="ARBA" id="ARBA00023015"/>
    </source>
</evidence>
<dbReference type="GO" id="GO:0043565">
    <property type="term" value="F:sequence-specific DNA binding"/>
    <property type="evidence" value="ECO:0007669"/>
    <property type="project" value="InterPro"/>
</dbReference>
<reference evidence="5 6" key="1">
    <citation type="journal article" date="2009" name="J. Bacteriol.">
        <title>Genome sequences of three Agrobacterium biovars help elucidate the evolution of multichromosome genomes in bacteria.</title>
        <authorList>
            <person name="Slater S.C."/>
            <person name="Goldman B.S."/>
            <person name="Goodner B."/>
            <person name="Setubal J.C."/>
            <person name="Farrand S.K."/>
            <person name="Nester E.W."/>
            <person name="Burr T.J."/>
            <person name="Banta L."/>
            <person name="Dickerman A.W."/>
            <person name="Paulsen I."/>
            <person name="Otten L."/>
            <person name="Suen G."/>
            <person name="Welch R."/>
            <person name="Almeida N.F."/>
            <person name="Arnold F."/>
            <person name="Burton O.T."/>
            <person name="Du Z."/>
            <person name="Ewing A."/>
            <person name="Godsy E."/>
            <person name="Heisel S."/>
            <person name="Houmiel K.L."/>
            <person name="Jhaveri J."/>
            <person name="Lu J."/>
            <person name="Miller N.M."/>
            <person name="Norton S."/>
            <person name="Chen Q."/>
            <person name="Phoolcharoen W."/>
            <person name="Ohlin V."/>
            <person name="Ondrusek D."/>
            <person name="Pride N."/>
            <person name="Stricklin S.L."/>
            <person name="Sun J."/>
            <person name="Wheeler C."/>
            <person name="Wilson L."/>
            <person name="Zhu H."/>
            <person name="Wood D.W."/>
        </authorList>
    </citation>
    <scope>NUCLEOTIDE SEQUENCE [LARGE SCALE GENOMIC DNA]</scope>
    <source>
        <strain evidence="6">K84 / ATCC BAA-868</strain>
    </source>
</reference>
<dbReference type="Gene3D" id="1.10.10.60">
    <property type="entry name" value="Homeodomain-like"/>
    <property type="match status" value="2"/>
</dbReference>
<dbReference type="PANTHER" id="PTHR46796:SF6">
    <property type="entry name" value="ARAC SUBFAMILY"/>
    <property type="match status" value="1"/>
</dbReference>
<protein>
    <submittedName>
        <fullName evidence="5">Transcriptional regulator protein</fullName>
    </submittedName>
</protein>
<dbReference type="PANTHER" id="PTHR46796">
    <property type="entry name" value="HTH-TYPE TRANSCRIPTIONAL ACTIVATOR RHAS-RELATED"/>
    <property type="match status" value="1"/>
</dbReference>
<evidence type="ECO:0000256" key="2">
    <source>
        <dbReference type="ARBA" id="ARBA00023125"/>
    </source>
</evidence>
<dbReference type="PRINTS" id="PR00032">
    <property type="entry name" value="HTHARAC"/>
</dbReference>
<feature type="domain" description="HTH araC/xylS-type" evidence="4">
    <location>
        <begin position="195"/>
        <end position="293"/>
    </location>
</feature>
<dbReference type="EMBL" id="CP000628">
    <property type="protein sequence ID" value="ACM28430.1"/>
    <property type="molecule type" value="Genomic_DNA"/>
</dbReference>
<keyword evidence="3" id="KW-0804">Transcription</keyword>
<keyword evidence="2" id="KW-0238">DNA-binding</keyword>
<dbReference type="SMART" id="SM00342">
    <property type="entry name" value="HTH_ARAC"/>
    <property type="match status" value="1"/>
</dbReference>
<dbReference type="eggNOG" id="COG4977">
    <property type="taxonomic scope" value="Bacteria"/>
</dbReference>
<dbReference type="InterPro" id="IPR018060">
    <property type="entry name" value="HTH_AraC"/>
</dbReference>
<evidence type="ECO:0000313" key="5">
    <source>
        <dbReference type="EMBL" id="ACM28430.1"/>
    </source>
</evidence>
<dbReference type="GO" id="GO:0003700">
    <property type="term" value="F:DNA-binding transcription factor activity"/>
    <property type="evidence" value="ECO:0007669"/>
    <property type="project" value="InterPro"/>
</dbReference>
<dbReference type="InterPro" id="IPR050204">
    <property type="entry name" value="AraC_XylS_family_regulators"/>
</dbReference>
<dbReference type="InterPro" id="IPR020449">
    <property type="entry name" value="Tscrpt_reg_AraC-type_HTH"/>
</dbReference>
<dbReference type="Proteomes" id="UP000001600">
    <property type="component" value="Chromosome 1"/>
</dbReference>
<dbReference type="PROSITE" id="PS01124">
    <property type="entry name" value="HTH_ARAC_FAMILY_2"/>
    <property type="match status" value="1"/>
</dbReference>
<dbReference type="STRING" id="311403.Arad_4811"/>